<feature type="binding site" evidence="7">
    <location>
        <position position="128"/>
    </location>
    <ligand>
        <name>S-adenosyl-L-methionine</name>
        <dbReference type="ChEBI" id="CHEBI:59789"/>
    </ligand>
</feature>
<dbReference type="Pfam" id="PF01189">
    <property type="entry name" value="Methyltr_RsmB-F"/>
    <property type="match status" value="1"/>
</dbReference>
<keyword evidence="11" id="KW-1185">Reference proteome</keyword>
<dbReference type="RefSeq" id="WP_075820929.1">
    <property type="nucleotide sequence ID" value="NZ_CAJUTZ010000049.1"/>
</dbReference>
<dbReference type="SUPFAM" id="SSF53335">
    <property type="entry name" value="S-adenosyl-L-methionine-dependent methyltransferases"/>
    <property type="match status" value="1"/>
</dbReference>
<dbReference type="OrthoDB" id="9810297at2"/>
<dbReference type="Pfam" id="PF17126">
    <property type="entry name" value="RsmF_methylt_CI"/>
    <property type="match status" value="1"/>
</dbReference>
<organism evidence="10 11">
    <name type="scientific">Ileibacterium valens</name>
    <dbReference type="NCBI Taxonomy" id="1862668"/>
    <lineage>
        <taxon>Bacteria</taxon>
        <taxon>Bacillati</taxon>
        <taxon>Bacillota</taxon>
        <taxon>Erysipelotrichia</taxon>
        <taxon>Erysipelotrichales</taxon>
        <taxon>Erysipelotrichaceae</taxon>
        <taxon>Ileibacterium</taxon>
    </lineage>
</organism>
<dbReference type="Pfam" id="PF13636">
    <property type="entry name" value="Methyltranf_PUA"/>
    <property type="match status" value="1"/>
</dbReference>
<dbReference type="Pfam" id="PF17125">
    <property type="entry name" value="Methyltr_RsmF_N"/>
    <property type="match status" value="1"/>
</dbReference>
<dbReference type="InterPro" id="IPR029063">
    <property type="entry name" value="SAM-dependent_MTases_sf"/>
</dbReference>
<keyword evidence="4 7" id="KW-0808">Transferase</keyword>
<proteinExistence type="inferred from homology"/>
<dbReference type="GO" id="GO:0003723">
    <property type="term" value="F:RNA binding"/>
    <property type="evidence" value="ECO:0007669"/>
    <property type="project" value="UniProtKB-UniRule"/>
</dbReference>
<dbReference type="PANTHER" id="PTHR22807">
    <property type="entry name" value="NOP2 YEAST -RELATED NOL1/NOP2/FMU SUN DOMAIN-CONTAINING"/>
    <property type="match status" value="1"/>
</dbReference>
<dbReference type="Gene3D" id="2.30.130.60">
    <property type="match status" value="1"/>
</dbReference>
<feature type="domain" description="SAM-dependent MTase RsmB/NOP-type" evidence="9">
    <location>
        <begin position="9"/>
        <end position="291"/>
    </location>
</feature>
<comment type="similarity">
    <text evidence="1 7">Belongs to the class I-like SAM-binding methyltransferase superfamily. RsmB/NOP family.</text>
</comment>
<feature type="binding site" evidence="7">
    <location>
        <begin position="105"/>
        <end position="111"/>
    </location>
    <ligand>
        <name>S-adenosyl-L-methionine</name>
        <dbReference type="ChEBI" id="CHEBI:59789"/>
    </ligand>
</feature>
<evidence type="ECO:0000259" key="9">
    <source>
        <dbReference type="PROSITE" id="PS51686"/>
    </source>
</evidence>
<dbReference type="PROSITE" id="PS51686">
    <property type="entry name" value="SAM_MT_RSMB_NOP"/>
    <property type="match status" value="1"/>
</dbReference>
<name>A0A1U7ND56_9FIRM</name>
<evidence type="ECO:0000256" key="1">
    <source>
        <dbReference type="ARBA" id="ARBA00007494"/>
    </source>
</evidence>
<dbReference type="CDD" id="cd02440">
    <property type="entry name" value="AdoMet_MTases"/>
    <property type="match status" value="1"/>
</dbReference>
<sequence>MDEQYLKRMEKLIPDEMDQYINLLESPLYQGLRLNPLKTSTETLEKNLPFLKEKSPFAPDSWYVEGHYGNHAGHLTGQFYLQEPSASSAVEILDLKDGMNVLDLCAAPGSKSTQIAAKIPNGFLVCNELDSKRAQALLSNMERMGVENFLCTNMDGRDLCRQMPEFFDRILVDAPCSGEGMMRKHDAASEKWSLENVLACSARQKEILESAVSALKPGGQLVYSTCTYAPEENEENVAWILKQFPELKQLEISVPFGRKGIPVKGMDENKVCRIFPMDGGEGHFIARFEKTDQEFKNRKSNVKSLTSERADPLVIQFLNEQIGHSFTDFHTEKINDTIKVYAMNHPFLRLKKGKILRQGIYLGDLIKKRFEPAHAFFLSQTNAKDSKRKVDLNLDEMDHFMHGEQLNLTSESKANSLSSGYVSVCSDGIPFGYGKKDPSRITNKIPKGLRLPSGSHVMKPEDRTDH</sequence>
<dbReference type="InterPro" id="IPR049560">
    <property type="entry name" value="MeTrfase_RsmB-F_NOP2_cat"/>
</dbReference>
<evidence type="ECO:0000256" key="4">
    <source>
        <dbReference type="ARBA" id="ARBA00022679"/>
    </source>
</evidence>
<feature type="active site" description="Nucleophile" evidence="7">
    <location>
        <position position="226"/>
    </location>
</feature>
<dbReference type="PROSITE" id="PS01153">
    <property type="entry name" value="NOL1_NOP2_SUN"/>
    <property type="match status" value="1"/>
</dbReference>
<dbReference type="InterPro" id="IPR031340">
    <property type="entry name" value="RsmF_methylt_CI"/>
</dbReference>
<dbReference type="InterPro" id="IPR023267">
    <property type="entry name" value="RCMT"/>
</dbReference>
<feature type="binding site" evidence="7">
    <location>
        <position position="155"/>
    </location>
    <ligand>
        <name>S-adenosyl-L-methionine</name>
        <dbReference type="ChEBI" id="CHEBI:59789"/>
    </ligand>
</feature>
<evidence type="ECO:0000256" key="7">
    <source>
        <dbReference type="PROSITE-ProRule" id="PRU01023"/>
    </source>
</evidence>
<dbReference type="InterPro" id="IPR001678">
    <property type="entry name" value="MeTrfase_RsmB-F_NOP2_dom"/>
</dbReference>
<dbReference type="Gene3D" id="3.40.50.150">
    <property type="entry name" value="Vaccinia Virus protein VP39"/>
    <property type="match status" value="1"/>
</dbReference>
<dbReference type="CDD" id="cd21147">
    <property type="entry name" value="RsmF_methylt_CTD1"/>
    <property type="match status" value="1"/>
</dbReference>
<evidence type="ECO:0000256" key="5">
    <source>
        <dbReference type="ARBA" id="ARBA00022691"/>
    </source>
</evidence>
<dbReference type="AlphaFoldDB" id="A0A1U7ND56"/>
<dbReference type="Proteomes" id="UP000186341">
    <property type="component" value="Unassembled WGS sequence"/>
</dbReference>
<keyword evidence="5 7" id="KW-0949">S-adenosyl-L-methionine</keyword>
<dbReference type="InterPro" id="IPR031341">
    <property type="entry name" value="Methyltr_RsmF_N"/>
</dbReference>
<evidence type="ECO:0000256" key="8">
    <source>
        <dbReference type="SAM" id="MobiDB-lite"/>
    </source>
</evidence>
<evidence type="ECO:0000256" key="6">
    <source>
        <dbReference type="ARBA" id="ARBA00022884"/>
    </source>
</evidence>
<accession>A0A1U7ND56</accession>
<dbReference type="EMBL" id="MPJW01000254">
    <property type="protein sequence ID" value="OLU36826.1"/>
    <property type="molecule type" value="Genomic_DNA"/>
</dbReference>
<gene>
    <name evidence="10" type="ORF">BO222_11595</name>
</gene>
<comment type="caution">
    <text evidence="10">The sequence shown here is derived from an EMBL/GenBank/DDBJ whole genome shotgun (WGS) entry which is preliminary data.</text>
</comment>
<evidence type="ECO:0000313" key="10">
    <source>
        <dbReference type="EMBL" id="OLU36826.1"/>
    </source>
</evidence>
<dbReference type="InterPro" id="IPR027391">
    <property type="entry name" value="Nol1_Nop2_Fmu_2"/>
</dbReference>
<evidence type="ECO:0000313" key="11">
    <source>
        <dbReference type="Proteomes" id="UP000186341"/>
    </source>
</evidence>
<dbReference type="PANTHER" id="PTHR22807:SF30">
    <property type="entry name" value="28S RRNA (CYTOSINE(4447)-C(5))-METHYLTRANSFERASE-RELATED"/>
    <property type="match status" value="1"/>
</dbReference>
<dbReference type="GO" id="GO:0008173">
    <property type="term" value="F:RNA methyltransferase activity"/>
    <property type="evidence" value="ECO:0007669"/>
    <property type="project" value="InterPro"/>
</dbReference>
<keyword evidence="2" id="KW-0963">Cytoplasm</keyword>
<reference evidence="10 11" key="1">
    <citation type="submission" date="2016-11" db="EMBL/GenBank/DDBJ databases">
        <title>Description of two novel members of the family Erysipelotrichaceae: Ileibacterium lipovorans gen. nov., sp. nov. and Dubosiella newyorkensis, gen. nov., sp. nov.</title>
        <authorList>
            <person name="Cox L.M."/>
            <person name="Sohn J."/>
            <person name="Tyrrell K.L."/>
            <person name="Citron D.M."/>
            <person name="Lawson P.A."/>
            <person name="Patel N.B."/>
            <person name="Iizumi T."/>
            <person name="Perez-Perez G.I."/>
            <person name="Goldstein E.J."/>
            <person name="Blaser M.J."/>
        </authorList>
    </citation>
    <scope>NUCLEOTIDE SEQUENCE [LARGE SCALE GENOMIC DNA]</scope>
    <source>
        <strain evidence="10 11">NYU-BL-A3</strain>
    </source>
</reference>
<dbReference type="PRINTS" id="PR02008">
    <property type="entry name" value="RCMTFAMILY"/>
</dbReference>
<evidence type="ECO:0000256" key="2">
    <source>
        <dbReference type="ARBA" id="ARBA00022490"/>
    </source>
</evidence>
<keyword evidence="6 7" id="KW-0694">RNA-binding</keyword>
<keyword evidence="3 7" id="KW-0489">Methyltransferase</keyword>
<dbReference type="InterPro" id="IPR018314">
    <property type="entry name" value="RsmB/NOL1/NOP2-like_CS"/>
</dbReference>
<feature type="binding site" evidence="7">
    <location>
        <position position="173"/>
    </location>
    <ligand>
        <name>S-adenosyl-L-methionine</name>
        <dbReference type="ChEBI" id="CHEBI:59789"/>
    </ligand>
</feature>
<dbReference type="GO" id="GO:0001510">
    <property type="term" value="P:RNA methylation"/>
    <property type="evidence" value="ECO:0007669"/>
    <property type="project" value="InterPro"/>
</dbReference>
<dbReference type="Gene3D" id="3.30.70.1170">
    <property type="entry name" value="Sun protein, domain 3"/>
    <property type="match status" value="1"/>
</dbReference>
<dbReference type="GeneID" id="82203778"/>
<feature type="region of interest" description="Disordered" evidence="8">
    <location>
        <begin position="442"/>
        <end position="466"/>
    </location>
</feature>
<evidence type="ECO:0000256" key="3">
    <source>
        <dbReference type="ARBA" id="ARBA00022603"/>
    </source>
</evidence>
<protein>
    <recommendedName>
        <fullName evidence="9">SAM-dependent MTase RsmB/NOP-type domain-containing protein</fullName>
    </recommendedName>
</protein>